<dbReference type="FunFam" id="3.40.640.10:FF:000050">
    <property type="entry name" value="Serine hydroxymethyltransferase"/>
    <property type="match status" value="1"/>
</dbReference>
<keyword evidence="5 8" id="KW-0808">Transferase</keyword>
<dbReference type="EMBL" id="JBGBPQ010000012">
    <property type="protein sequence ID" value="KAL1515175.1"/>
    <property type="molecule type" value="Genomic_DNA"/>
</dbReference>
<dbReference type="Gene3D" id="3.90.1150.10">
    <property type="entry name" value="Aspartate Aminotransferase, domain 1"/>
    <property type="match status" value="1"/>
</dbReference>
<dbReference type="InterPro" id="IPR015421">
    <property type="entry name" value="PyrdxlP-dep_Trfase_major"/>
</dbReference>
<dbReference type="EMBL" id="JBGBPQ010000012">
    <property type="protein sequence ID" value="KAL1515168.1"/>
    <property type="molecule type" value="Genomic_DNA"/>
</dbReference>
<dbReference type="AlphaFoldDB" id="A0AB34J648"/>
<protein>
    <recommendedName>
        <fullName evidence="8">Serine hydroxymethyltransferase</fullName>
        <ecNumber evidence="8">2.1.2.1</ecNumber>
    </recommendedName>
</protein>
<evidence type="ECO:0000256" key="7">
    <source>
        <dbReference type="PIRSR" id="PIRSR000412-50"/>
    </source>
</evidence>
<dbReference type="PANTHER" id="PTHR11680:SF35">
    <property type="entry name" value="SERINE HYDROXYMETHYLTRANSFERASE 1"/>
    <property type="match status" value="1"/>
</dbReference>
<evidence type="ECO:0000256" key="6">
    <source>
        <dbReference type="ARBA" id="ARBA00022898"/>
    </source>
</evidence>
<dbReference type="Pfam" id="PF00464">
    <property type="entry name" value="SHMT"/>
    <property type="match status" value="1"/>
</dbReference>
<gene>
    <name evidence="10" type="ORF">AB1Y20_004229</name>
    <name evidence="11" type="ORF">AB1Y20_004236</name>
</gene>
<dbReference type="Gene3D" id="3.40.640.10">
    <property type="entry name" value="Type I PLP-dependent aspartate aminotransferase-like (Major domain)"/>
    <property type="match status" value="1"/>
</dbReference>
<keyword evidence="12" id="KW-1185">Reference proteome</keyword>
<name>A0AB34J648_PRYPA</name>
<evidence type="ECO:0000313" key="12">
    <source>
        <dbReference type="Proteomes" id="UP001515480"/>
    </source>
</evidence>
<evidence type="ECO:0000313" key="10">
    <source>
        <dbReference type="EMBL" id="KAL1515168.1"/>
    </source>
</evidence>
<dbReference type="EC" id="2.1.2.1" evidence="8"/>
<comment type="cofactor">
    <cofactor evidence="1 7 8">
        <name>pyridoxal 5'-phosphate</name>
        <dbReference type="ChEBI" id="CHEBI:597326"/>
    </cofactor>
</comment>
<evidence type="ECO:0000313" key="11">
    <source>
        <dbReference type="EMBL" id="KAL1515175.1"/>
    </source>
</evidence>
<feature type="domain" description="Serine hydroxymethyltransferase-like" evidence="9">
    <location>
        <begin position="32"/>
        <end position="424"/>
    </location>
</feature>
<dbReference type="PIRSF" id="PIRSF000412">
    <property type="entry name" value="SHMT"/>
    <property type="match status" value="1"/>
</dbReference>
<comment type="catalytic activity">
    <reaction evidence="8">
        <text>(6R)-5,10-methylene-5,6,7,8-tetrahydrofolate + glycine + H2O = (6S)-5,6,7,8-tetrahydrofolate + L-serine</text>
        <dbReference type="Rhea" id="RHEA:15481"/>
        <dbReference type="ChEBI" id="CHEBI:15377"/>
        <dbReference type="ChEBI" id="CHEBI:15636"/>
        <dbReference type="ChEBI" id="CHEBI:33384"/>
        <dbReference type="ChEBI" id="CHEBI:57305"/>
        <dbReference type="ChEBI" id="CHEBI:57453"/>
        <dbReference type="EC" id="2.1.2.1"/>
    </reaction>
</comment>
<dbReference type="GO" id="GO:0035999">
    <property type="term" value="P:tetrahydrofolate interconversion"/>
    <property type="evidence" value="ECO:0007669"/>
    <property type="project" value="InterPro"/>
</dbReference>
<dbReference type="GO" id="GO:0030170">
    <property type="term" value="F:pyridoxal phosphate binding"/>
    <property type="evidence" value="ECO:0007669"/>
    <property type="project" value="InterPro"/>
</dbReference>
<accession>A0AB34J648</accession>
<keyword evidence="6 7" id="KW-0663">Pyridoxal phosphate</keyword>
<organism evidence="10 12">
    <name type="scientific">Prymnesium parvum</name>
    <name type="common">Toxic golden alga</name>
    <dbReference type="NCBI Taxonomy" id="97485"/>
    <lineage>
        <taxon>Eukaryota</taxon>
        <taxon>Haptista</taxon>
        <taxon>Haptophyta</taxon>
        <taxon>Prymnesiophyceae</taxon>
        <taxon>Prymnesiales</taxon>
        <taxon>Prymnesiaceae</taxon>
        <taxon>Prymnesium</taxon>
    </lineage>
</organism>
<sequence>MRFGAFSIGTVHVKFTSRRAYLAMASCSDANLKDWDPVVYDLLIKEKQRQVNGIELIASENFTSKSVMECLGSCFTNKYSEGLPGARYYGGNEFVDELENLCRERALQAFNCDPAKWGVNVQPYSGSPANFAVYTALLNPHDRIMGLDLPSGGHLTHGFYTAKKKVSATSIYFESLPYHVDSKTGYIDYDEMEKLALMFRPKLIVAGASAYPRDWDYERIRKICDATGAYMMADIAHISGLVATGEAKNAFDYCDIVTTTTHKSLRGPRAGMIFFRRGAKEGGGNYEYEDAINQAVFPSLQGGPHNHQIAGLATQLKEVATPEFKAYAKQVKANAAALAKFLVSKGYKLATEGTENHLMLWDLRPLGLTGSKMEKVFEKMHITLNKNAVHGDVSAMTPGGVRIGAPAMTSRGLKEADFETIGEFLHKGLQIALEIQEKSGKKLVDFLKTLDNDEYKEKITALKKEVEAWSGKFFMPGH</sequence>
<keyword evidence="4 8" id="KW-0554">One-carbon metabolism</keyword>
<feature type="modified residue" description="N6-(pyridoxal phosphate)lysine" evidence="7">
    <location>
        <position position="263"/>
    </location>
</feature>
<dbReference type="PROSITE" id="PS00096">
    <property type="entry name" value="SHMT"/>
    <property type="match status" value="1"/>
</dbReference>
<evidence type="ECO:0000256" key="1">
    <source>
        <dbReference type="ARBA" id="ARBA00001933"/>
    </source>
</evidence>
<dbReference type="SUPFAM" id="SSF53383">
    <property type="entry name" value="PLP-dependent transferases"/>
    <property type="match status" value="1"/>
</dbReference>
<evidence type="ECO:0000256" key="5">
    <source>
        <dbReference type="ARBA" id="ARBA00022679"/>
    </source>
</evidence>
<comment type="caution">
    <text evidence="10">The sequence shown here is derived from an EMBL/GenBank/DDBJ whole genome shotgun (WGS) entry which is preliminary data.</text>
</comment>
<dbReference type="Proteomes" id="UP001515480">
    <property type="component" value="Unassembled WGS sequence"/>
</dbReference>
<dbReference type="CDD" id="cd00378">
    <property type="entry name" value="SHMT"/>
    <property type="match status" value="1"/>
</dbReference>
<dbReference type="PANTHER" id="PTHR11680">
    <property type="entry name" value="SERINE HYDROXYMETHYLTRANSFERASE"/>
    <property type="match status" value="1"/>
</dbReference>
<dbReference type="InterPro" id="IPR039429">
    <property type="entry name" value="SHMT-like_dom"/>
</dbReference>
<evidence type="ECO:0000259" key="9">
    <source>
        <dbReference type="Pfam" id="PF00464"/>
    </source>
</evidence>
<dbReference type="NCBIfam" id="NF000586">
    <property type="entry name" value="PRK00011.1"/>
    <property type="match status" value="1"/>
</dbReference>
<evidence type="ECO:0000256" key="3">
    <source>
        <dbReference type="ARBA" id="ARBA00006376"/>
    </source>
</evidence>
<evidence type="ECO:0000256" key="4">
    <source>
        <dbReference type="ARBA" id="ARBA00022563"/>
    </source>
</evidence>
<evidence type="ECO:0000256" key="2">
    <source>
        <dbReference type="ARBA" id="ARBA00004777"/>
    </source>
</evidence>
<dbReference type="GO" id="GO:0019264">
    <property type="term" value="P:glycine biosynthetic process from serine"/>
    <property type="evidence" value="ECO:0007669"/>
    <property type="project" value="InterPro"/>
</dbReference>
<evidence type="ECO:0000256" key="8">
    <source>
        <dbReference type="RuleBase" id="RU000585"/>
    </source>
</evidence>
<dbReference type="GO" id="GO:0005739">
    <property type="term" value="C:mitochondrion"/>
    <property type="evidence" value="ECO:0007669"/>
    <property type="project" value="TreeGrafter"/>
</dbReference>
<proteinExistence type="inferred from homology"/>
<dbReference type="InterPro" id="IPR001085">
    <property type="entry name" value="Ser_HO-MeTrfase"/>
</dbReference>
<comment type="similarity">
    <text evidence="3 8">Belongs to the SHMT family.</text>
</comment>
<dbReference type="InterPro" id="IPR015422">
    <property type="entry name" value="PyrdxlP-dep_Trfase_small"/>
</dbReference>
<comment type="pathway">
    <text evidence="2 8">One-carbon metabolism; tetrahydrofolate interconversion.</text>
</comment>
<dbReference type="GO" id="GO:0004372">
    <property type="term" value="F:glycine hydroxymethyltransferase activity"/>
    <property type="evidence" value="ECO:0007669"/>
    <property type="project" value="UniProtKB-EC"/>
</dbReference>
<dbReference type="InterPro" id="IPR049943">
    <property type="entry name" value="Ser_HO-MeTrfase-like"/>
</dbReference>
<dbReference type="InterPro" id="IPR019798">
    <property type="entry name" value="Ser_HO-MeTrfase_PLP_BS"/>
</dbReference>
<dbReference type="HAMAP" id="MF_00051">
    <property type="entry name" value="SHMT"/>
    <property type="match status" value="1"/>
</dbReference>
<reference evidence="10 12" key="1">
    <citation type="journal article" date="2024" name="Science">
        <title>Giant polyketide synthase enzymes in the biosynthesis of giant marine polyether toxins.</title>
        <authorList>
            <person name="Fallon T.R."/>
            <person name="Shende V.V."/>
            <person name="Wierzbicki I.H."/>
            <person name="Pendleton A.L."/>
            <person name="Watervoot N.F."/>
            <person name="Auber R.P."/>
            <person name="Gonzalez D.J."/>
            <person name="Wisecaver J.H."/>
            <person name="Moore B.S."/>
        </authorList>
    </citation>
    <scope>NUCLEOTIDE SEQUENCE [LARGE SCALE GENOMIC DNA]</scope>
    <source>
        <strain evidence="10 12">12B1</strain>
    </source>
</reference>
<comment type="function">
    <text evidence="8">Interconversion of serine and glycine.</text>
</comment>
<dbReference type="InterPro" id="IPR015424">
    <property type="entry name" value="PyrdxlP-dep_Trfase"/>
</dbReference>